<reference evidence="3" key="1">
    <citation type="journal article" date="2019" name="Int. J. Syst. Evol. Microbiol.">
        <title>The Global Catalogue of Microorganisms (GCM) 10K type strain sequencing project: providing services to taxonomists for standard genome sequencing and annotation.</title>
        <authorList>
            <consortium name="The Broad Institute Genomics Platform"/>
            <consortium name="The Broad Institute Genome Sequencing Center for Infectious Disease"/>
            <person name="Wu L."/>
            <person name="Ma J."/>
        </authorList>
    </citation>
    <scope>NUCLEOTIDE SEQUENCE [LARGE SCALE GENOMIC DNA]</scope>
    <source>
        <strain evidence="3">JCM 17939</strain>
    </source>
</reference>
<evidence type="ECO:0000256" key="1">
    <source>
        <dbReference type="SAM" id="SignalP"/>
    </source>
</evidence>
<evidence type="ECO:0000313" key="2">
    <source>
        <dbReference type="EMBL" id="GAA4638968.1"/>
    </source>
</evidence>
<dbReference type="EMBL" id="BAABHK010000025">
    <property type="protein sequence ID" value="GAA4638968.1"/>
    <property type="molecule type" value="Genomic_DNA"/>
</dbReference>
<sequence length="137" mass="14045">MRLAALAVAAAAATMVGTAGAAHAANGRCTSGSWSNGWAKFNLTVCLAPSGGRNFNASYYASSTPSTASTANFNVYFTWQCPTSAEQGEDAIDGGGQGFGRALPVSVPSGSSHCDWWATIDSTPLTYSIRYSDGTTS</sequence>
<feature type="chain" id="PRO_5046812521" evidence="1">
    <location>
        <begin position="25"/>
        <end position="137"/>
    </location>
</feature>
<accession>A0ABP8UVA4</accession>
<dbReference type="Proteomes" id="UP001501442">
    <property type="component" value="Unassembled WGS sequence"/>
</dbReference>
<evidence type="ECO:0000313" key="3">
    <source>
        <dbReference type="Proteomes" id="UP001501442"/>
    </source>
</evidence>
<feature type="signal peptide" evidence="1">
    <location>
        <begin position="1"/>
        <end position="24"/>
    </location>
</feature>
<protein>
    <submittedName>
        <fullName evidence="2">Uncharacterized protein</fullName>
    </submittedName>
</protein>
<keyword evidence="3" id="KW-1185">Reference proteome</keyword>
<proteinExistence type="predicted"/>
<dbReference type="RefSeq" id="WP_345442509.1">
    <property type="nucleotide sequence ID" value="NZ_BAABHK010000025.1"/>
</dbReference>
<organism evidence="2 3">
    <name type="scientific">Actinoallomurus vinaceus</name>
    <dbReference type="NCBI Taxonomy" id="1080074"/>
    <lineage>
        <taxon>Bacteria</taxon>
        <taxon>Bacillati</taxon>
        <taxon>Actinomycetota</taxon>
        <taxon>Actinomycetes</taxon>
        <taxon>Streptosporangiales</taxon>
        <taxon>Thermomonosporaceae</taxon>
        <taxon>Actinoallomurus</taxon>
    </lineage>
</organism>
<name>A0ABP8UVA4_9ACTN</name>
<gene>
    <name evidence="2" type="ORF">GCM10023196_098730</name>
</gene>
<comment type="caution">
    <text evidence="2">The sequence shown here is derived from an EMBL/GenBank/DDBJ whole genome shotgun (WGS) entry which is preliminary data.</text>
</comment>
<keyword evidence="1" id="KW-0732">Signal</keyword>